<feature type="transmembrane region" description="Helical" evidence="1">
    <location>
        <begin position="99"/>
        <end position="119"/>
    </location>
</feature>
<dbReference type="KEGG" id="hgi:ABY42_12130"/>
<dbReference type="AlphaFoldDB" id="A0A0K1IVV2"/>
<feature type="transmembrane region" description="Helical" evidence="1">
    <location>
        <begin position="74"/>
        <end position="93"/>
    </location>
</feature>
<keyword evidence="1" id="KW-1133">Transmembrane helix</keyword>
<dbReference type="RefSeq" id="WP_050459612.1">
    <property type="nucleotide sequence ID" value="NZ_CP011947.1"/>
</dbReference>
<evidence type="ECO:0000313" key="3">
    <source>
        <dbReference type="EMBL" id="AKU08445.1"/>
    </source>
</evidence>
<feature type="domain" description="DUF8058" evidence="2">
    <location>
        <begin position="1"/>
        <end position="129"/>
    </location>
</feature>
<dbReference type="EMBL" id="CP011947">
    <property type="protein sequence ID" value="AKU08445.1"/>
    <property type="molecule type" value="Genomic_DNA"/>
</dbReference>
<dbReference type="Pfam" id="PF26247">
    <property type="entry name" value="DUF8058"/>
    <property type="match status" value="1"/>
</dbReference>
<evidence type="ECO:0000313" key="4">
    <source>
        <dbReference type="Proteomes" id="UP000066124"/>
    </source>
</evidence>
<feature type="transmembrane region" description="Helical" evidence="1">
    <location>
        <begin position="38"/>
        <end position="62"/>
    </location>
</feature>
<proteinExistence type="predicted"/>
<keyword evidence="1" id="KW-0812">Transmembrane</keyword>
<accession>A0A0K1IVV2</accession>
<evidence type="ECO:0000256" key="1">
    <source>
        <dbReference type="SAM" id="Phobius"/>
    </source>
</evidence>
<reference evidence="4" key="1">
    <citation type="journal article" date="2015" name="J. Biotechnol.">
        <title>Complete genome sequence of Haloferax gibbonsii strain ARA6, a potential producer of polyhydroxyalkanoates and halocins isolated from Araruama, Rio de Janeiro, Brasil.</title>
        <authorList>
            <person name="Pinto L.H."/>
            <person name="D'Alincourt Carvalho-Assef A.P."/>
            <person name="Vieira R.P."/>
            <person name="Clementino M.M."/>
            <person name="Albano R.M."/>
        </authorList>
    </citation>
    <scope>NUCLEOTIDE SEQUENCE [LARGE SCALE GENOMIC DNA]</scope>
    <source>
        <strain evidence="4">ARA6</strain>
    </source>
</reference>
<dbReference type="GeneID" id="25246714"/>
<protein>
    <recommendedName>
        <fullName evidence="2">DUF8058 domain-containing protein</fullName>
    </recommendedName>
</protein>
<feature type="transmembrane region" description="Helical" evidence="1">
    <location>
        <begin position="7"/>
        <end position="26"/>
    </location>
</feature>
<keyword evidence="1" id="KW-0472">Membrane</keyword>
<dbReference type="PATRIC" id="fig|35746.4.peg.2629"/>
<name>A0A0K1IVV2_HALGI</name>
<gene>
    <name evidence="3" type="ORF">ABY42_12130</name>
</gene>
<organism evidence="3 4">
    <name type="scientific">Haloferax gibbonsii</name>
    <dbReference type="NCBI Taxonomy" id="35746"/>
    <lineage>
        <taxon>Archaea</taxon>
        <taxon>Methanobacteriati</taxon>
        <taxon>Methanobacteriota</taxon>
        <taxon>Stenosarchaea group</taxon>
        <taxon>Halobacteria</taxon>
        <taxon>Halobacteriales</taxon>
        <taxon>Haloferacaceae</taxon>
        <taxon>Haloferax</taxon>
    </lineage>
</organism>
<sequence>MDWERTVGGYALVMGAVTLVIWVLTVERGPVMEPRTDPFALFASLVLGGLTGVSLLATGVGLVRSQLWARPLSLVAFGLLFAGVIDSAGYYAGVGRVGVVVALFVVCLTTLAALGWSLVDARNRARRAAW</sequence>
<evidence type="ECO:0000259" key="2">
    <source>
        <dbReference type="Pfam" id="PF26247"/>
    </source>
</evidence>
<dbReference type="Proteomes" id="UP000066124">
    <property type="component" value="Chromosome"/>
</dbReference>
<dbReference type="InterPro" id="IPR058371">
    <property type="entry name" value="DUF8058"/>
</dbReference>